<name>E2S9W2_9ACTN</name>
<keyword evidence="5" id="KW-1185">Reference proteome</keyword>
<dbReference type="eggNOG" id="COG2311">
    <property type="taxonomic scope" value="Bacteria"/>
</dbReference>
<accession>E2S9W2</accession>
<dbReference type="Proteomes" id="UP000003111">
    <property type="component" value="Unassembled WGS sequence"/>
</dbReference>
<evidence type="ECO:0000313" key="4">
    <source>
        <dbReference type="EMBL" id="EFQ84036.1"/>
    </source>
</evidence>
<feature type="transmembrane region" description="Helical" evidence="1">
    <location>
        <begin position="254"/>
        <end position="274"/>
    </location>
</feature>
<dbReference type="Pfam" id="PF04235">
    <property type="entry name" value="DUF418"/>
    <property type="match status" value="1"/>
</dbReference>
<feature type="transmembrane region" description="Helical" evidence="1">
    <location>
        <begin position="71"/>
        <end position="95"/>
    </location>
</feature>
<protein>
    <recommendedName>
        <fullName evidence="6">DUF418 domain-containing protein</fullName>
    </recommendedName>
</protein>
<gene>
    <name evidence="4" type="ORF">HMPREF0063_10752</name>
</gene>
<evidence type="ECO:0000259" key="2">
    <source>
        <dbReference type="Pfam" id="PF04235"/>
    </source>
</evidence>
<sequence>MLPDVARGVAITAMLIAHAGPFVSGAGRPALDTIARLSDLASPLFSLVMGMAAAIVLARDRHVPGFLWQQAVRGLVLIGLGAWMDQWGTWIAIVLSNLGITLLVGSLVLVLGAWVTAVTAVAVLVVSQPLLESVARAAGPLDYYATDLESYLLRWTALDPYYRLVNLLPFFLVGALLARWGYAGRPDVRVSGAMVVAGVVGAAVLTTSRFPAPEARVSGTYADTAHDVTQVLVAVGVIGLALAWRPTAAVLRPFAPIGVVALSLYVAHGAVVALLADTVYADTGGRPAPGTVDWTTFVVFVGGFLLLSWAWGRWIGRAPIEWALGFVTRRRVRA</sequence>
<dbReference type="AlphaFoldDB" id="E2S9W2"/>
<dbReference type="EMBL" id="ACLF03000003">
    <property type="protein sequence ID" value="EFQ84036.1"/>
    <property type="molecule type" value="Genomic_DNA"/>
</dbReference>
<evidence type="ECO:0008006" key="6">
    <source>
        <dbReference type="Google" id="ProtNLM"/>
    </source>
</evidence>
<keyword evidence="1" id="KW-0812">Transmembrane</keyword>
<feature type="domain" description="DUF418" evidence="2">
    <location>
        <begin position="190"/>
        <end position="324"/>
    </location>
</feature>
<evidence type="ECO:0000313" key="5">
    <source>
        <dbReference type="Proteomes" id="UP000003111"/>
    </source>
</evidence>
<evidence type="ECO:0000259" key="3">
    <source>
        <dbReference type="Pfam" id="PF07786"/>
    </source>
</evidence>
<feature type="transmembrane region" description="Helical" evidence="1">
    <location>
        <begin position="102"/>
        <end position="126"/>
    </location>
</feature>
<feature type="transmembrane region" description="Helical" evidence="1">
    <location>
        <begin position="6"/>
        <end position="28"/>
    </location>
</feature>
<feature type="transmembrane region" description="Helical" evidence="1">
    <location>
        <begin position="294"/>
        <end position="312"/>
    </location>
</feature>
<proteinExistence type="predicted"/>
<dbReference type="InterPro" id="IPR012429">
    <property type="entry name" value="HGSNAT_cat"/>
</dbReference>
<feature type="transmembrane region" description="Helical" evidence="1">
    <location>
        <begin position="228"/>
        <end position="247"/>
    </location>
</feature>
<evidence type="ECO:0000256" key="1">
    <source>
        <dbReference type="SAM" id="Phobius"/>
    </source>
</evidence>
<organism evidence="4 5">
    <name type="scientific">Aeromicrobium marinum DSM 15272</name>
    <dbReference type="NCBI Taxonomy" id="585531"/>
    <lineage>
        <taxon>Bacteria</taxon>
        <taxon>Bacillati</taxon>
        <taxon>Actinomycetota</taxon>
        <taxon>Actinomycetes</taxon>
        <taxon>Propionibacteriales</taxon>
        <taxon>Nocardioidaceae</taxon>
        <taxon>Aeromicrobium</taxon>
    </lineage>
</organism>
<dbReference type="InterPro" id="IPR007349">
    <property type="entry name" value="DUF418"/>
</dbReference>
<keyword evidence="1" id="KW-0472">Membrane</keyword>
<dbReference type="HOGENOM" id="CLU_830632_0_0_11"/>
<dbReference type="STRING" id="585531.HMPREF0063_10752"/>
<keyword evidence="1" id="KW-1133">Transmembrane helix</keyword>
<comment type="caution">
    <text evidence="4">The sequence shown here is derived from an EMBL/GenBank/DDBJ whole genome shotgun (WGS) entry which is preliminary data.</text>
</comment>
<dbReference type="Pfam" id="PF07786">
    <property type="entry name" value="HGSNAT_cat"/>
    <property type="match status" value="1"/>
</dbReference>
<reference evidence="4" key="1">
    <citation type="submission" date="2010-08" db="EMBL/GenBank/DDBJ databases">
        <authorList>
            <person name="Muzny D."/>
            <person name="Qin X."/>
            <person name="Buhay C."/>
            <person name="Dugan-Rocha S."/>
            <person name="Ding Y."/>
            <person name="Chen G."/>
            <person name="Hawes A."/>
            <person name="Holder M."/>
            <person name="Jhangiani S."/>
            <person name="Johnson A."/>
            <person name="Khan Z."/>
            <person name="Li Z."/>
            <person name="Liu W."/>
            <person name="Liu X."/>
            <person name="Perez L."/>
            <person name="Shen H."/>
            <person name="Wang Q."/>
            <person name="Watt J."/>
            <person name="Xi L."/>
            <person name="Xin Y."/>
            <person name="Zhou J."/>
            <person name="Deng J."/>
            <person name="Jiang H."/>
            <person name="Liu Y."/>
            <person name="Qu J."/>
            <person name="Song X.-Z."/>
            <person name="Zhang L."/>
            <person name="Villasana D."/>
            <person name="Johnson A."/>
            <person name="Liu J."/>
            <person name="Liyanage D."/>
            <person name="Lorensuhewa L."/>
            <person name="Robinson T."/>
            <person name="Song A."/>
            <person name="Song B.-B."/>
            <person name="Dinh H."/>
            <person name="Thornton R."/>
            <person name="Coyle M."/>
            <person name="Francisco L."/>
            <person name="Jackson L."/>
            <person name="Javaid M."/>
            <person name="Korchina V."/>
            <person name="Kovar C."/>
            <person name="Mata R."/>
            <person name="Mathew T."/>
            <person name="Ngo R."/>
            <person name="Nguyen L."/>
            <person name="Nguyen N."/>
            <person name="Okwuonu G."/>
            <person name="Ongeri F."/>
            <person name="Pham C."/>
            <person name="Simmons D."/>
            <person name="Wilczek-Boney K."/>
            <person name="Hale W."/>
            <person name="Jakkamsetti A."/>
            <person name="Pham P."/>
            <person name="Ruth R."/>
            <person name="San Lucas F."/>
            <person name="Warren J."/>
            <person name="Zhang J."/>
            <person name="Zhao Z."/>
            <person name="Zhou C."/>
            <person name="Zhu D."/>
            <person name="Lee S."/>
            <person name="Bess C."/>
            <person name="Blankenburg K."/>
            <person name="Forbes L."/>
            <person name="Fu Q."/>
            <person name="Gubbala S."/>
            <person name="Hirani K."/>
            <person name="Jayaseelan J.C."/>
            <person name="Lara F."/>
            <person name="Munidasa M."/>
            <person name="Palculict T."/>
            <person name="Patil S."/>
            <person name="Pu L.-L."/>
            <person name="Saada N."/>
            <person name="Tang L."/>
            <person name="Weissenberger G."/>
            <person name="Zhu Y."/>
            <person name="Hemphill L."/>
            <person name="Shang Y."/>
            <person name="Youmans B."/>
            <person name="Ayvaz T."/>
            <person name="Ross M."/>
            <person name="Santibanez J."/>
            <person name="Aqrawi P."/>
            <person name="Gross S."/>
            <person name="Joshi V."/>
            <person name="Fowler G."/>
            <person name="Nazareth L."/>
            <person name="Reid J."/>
            <person name="Worley K."/>
            <person name="Petrosino J."/>
            <person name="Highlander S."/>
            <person name="Gibbs R."/>
        </authorList>
    </citation>
    <scope>NUCLEOTIDE SEQUENCE [LARGE SCALE GENOMIC DNA]</scope>
    <source>
        <strain evidence="4">DSM 15272</strain>
    </source>
</reference>
<feature type="transmembrane region" description="Helical" evidence="1">
    <location>
        <begin position="161"/>
        <end position="178"/>
    </location>
</feature>
<feature type="transmembrane region" description="Helical" evidence="1">
    <location>
        <begin position="190"/>
        <end position="208"/>
    </location>
</feature>
<feature type="transmembrane region" description="Helical" evidence="1">
    <location>
        <begin position="40"/>
        <end position="59"/>
    </location>
</feature>
<feature type="domain" description="Heparan-alpha-glucosaminide N-acetyltransferase catalytic" evidence="3">
    <location>
        <begin position="4"/>
        <end position="184"/>
    </location>
</feature>